<evidence type="ECO:0000313" key="3">
    <source>
        <dbReference type="EMBL" id="CAD8129846.1"/>
    </source>
</evidence>
<reference evidence="3" key="1">
    <citation type="submission" date="2021-01" db="EMBL/GenBank/DDBJ databases">
        <authorList>
            <consortium name="Genoscope - CEA"/>
            <person name="William W."/>
        </authorList>
    </citation>
    <scope>NUCLEOTIDE SEQUENCE</scope>
</reference>
<feature type="region of interest" description="Disordered" evidence="2">
    <location>
        <begin position="235"/>
        <end position="260"/>
    </location>
</feature>
<proteinExistence type="predicted"/>
<sequence length="584" mass="70160">MLQKIRQQCLQQKLKERELNQKIKIKLLMNQEKIQIKIILLLQKLNNYNKIQNHYNWNLKEYDLIKELDQKYHDALKYQEQVSQLETQVFDLQGKVAMLSSEIKKQRIKLDKYKKDNDGQQDKINQLNDIKYDFESMQEALQRYKSQEDQQQHEYDSWRELLKKADLESTELQKTQETLSSEKQIAQDQYEKLNEQIDELKQITLRRKIQNRRFIQRNRKILRFRKQTMLSADIERRSVKEKTKQQQFDELQQHSKQQQDDLTLNEAIKKTQDEIMNTKKNMKKYYQKEEIKKIRQLYCQLKLKDNHIDQKKIEECSQLNEKNQILQGEVLRLQDQPAQVEDLTQQVEELRHLLNEADLKQVKLTQDLDSVAHEKALIEAEIQKHQDEAKLQQQLTEEAKKQLANFTEKFKSVEDENSSLRTLESKLSEYQMKTALLASQIEAQNKKYQGKLDEMATLQQNYNDLKAHQLDVEDIQGELERTITILNEKDKEHGLYDKKIQDLEAQIKQLEDIKYQLESKMAMVSSEVERVKYKYEKLQKEYEENHQRLLEAEEHLVENNKEVQALEDELHQTQQELAQARKTQ</sequence>
<name>A0A8S1RNS6_9CILI</name>
<feature type="compositionally biased region" description="Basic and acidic residues" evidence="2">
    <location>
        <begin position="235"/>
        <end position="244"/>
    </location>
</feature>
<evidence type="ECO:0000256" key="1">
    <source>
        <dbReference type="SAM" id="Coils"/>
    </source>
</evidence>
<evidence type="ECO:0000313" key="4">
    <source>
        <dbReference type="Proteomes" id="UP000692954"/>
    </source>
</evidence>
<dbReference type="OrthoDB" id="10255522at2759"/>
<accession>A0A8S1RNS6</accession>
<dbReference type="Proteomes" id="UP000692954">
    <property type="component" value="Unassembled WGS sequence"/>
</dbReference>
<dbReference type="EMBL" id="CAJJDN010000247">
    <property type="protein sequence ID" value="CAD8129846.1"/>
    <property type="molecule type" value="Genomic_DNA"/>
</dbReference>
<feature type="coiled-coil region" evidence="1">
    <location>
        <begin position="316"/>
        <end position="583"/>
    </location>
</feature>
<evidence type="ECO:0000256" key="2">
    <source>
        <dbReference type="SAM" id="MobiDB-lite"/>
    </source>
</evidence>
<keyword evidence="1" id="KW-0175">Coiled coil</keyword>
<comment type="caution">
    <text evidence="3">The sequence shown here is derived from an EMBL/GenBank/DDBJ whole genome shotgun (WGS) entry which is preliminary data.</text>
</comment>
<organism evidence="3 4">
    <name type="scientific">Paramecium sonneborni</name>
    <dbReference type="NCBI Taxonomy" id="65129"/>
    <lineage>
        <taxon>Eukaryota</taxon>
        <taxon>Sar</taxon>
        <taxon>Alveolata</taxon>
        <taxon>Ciliophora</taxon>
        <taxon>Intramacronucleata</taxon>
        <taxon>Oligohymenophorea</taxon>
        <taxon>Peniculida</taxon>
        <taxon>Parameciidae</taxon>
        <taxon>Paramecium</taxon>
    </lineage>
</organism>
<dbReference type="AlphaFoldDB" id="A0A8S1RNS6"/>
<feature type="coiled-coil region" evidence="1">
    <location>
        <begin position="96"/>
        <end position="203"/>
    </location>
</feature>
<gene>
    <name evidence="3" type="ORF">PSON_ATCC_30995.1.T2470004</name>
</gene>
<protein>
    <submittedName>
        <fullName evidence="3">Uncharacterized protein</fullName>
    </submittedName>
</protein>
<keyword evidence="4" id="KW-1185">Reference proteome</keyword>